<feature type="region of interest" description="Disordered" evidence="1">
    <location>
        <begin position="163"/>
        <end position="193"/>
    </location>
</feature>
<dbReference type="NCBIfam" id="TIGR03083">
    <property type="entry name" value="maleylpyruvate isomerase family mycothiol-dependent enzyme"/>
    <property type="match status" value="1"/>
</dbReference>
<dbReference type="Proteomes" id="UP000470246">
    <property type="component" value="Unassembled WGS sequence"/>
</dbReference>
<reference evidence="3 4" key="1">
    <citation type="submission" date="2020-02" db="EMBL/GenBank/DDBJ databases">
        <title>Geodermatophilus sabuli CPCC 205279 I12A-02694.</title>
        <authorList>
            <person name="Jiang Z."/>
        </authorList>
    </citation>
    <scope>NUCLEOTIDE SEQUENCE [LARGE SCALE GENOMIC DNA]</scope>
    <source>
        <strain evidence="3 4">I12A-02694</strain>
    </source>
</reference>
<evidence type="ECO:0000313" key="4">
    <source>
        <dbReference type="Proteomes" id="UP000470246"/>
    </source>
</evidence>
<dbReference type="InterPro" id="IPR024344">
    <property type="entry name" value="MDMPI_metal-binding"/>
</dbReference>
<sequence length="193" mass="19815">MQTTQLDLGPQVDVLKRVVAGVRDDQLGDPTPCTDSTVAALLDHVAGLAVGLRLSAEKTPDPNPPQASAGHLPPQWRTVIPAELDALVAAWRRPEAWEGETAAGGVTMPAAGIGLVTADEVLVHGWDLAVATGQRFEADPAAVAAATSFASEVAAGPVQPGLFGPPVPVPDDASPLDRLLGLTGRDPGWRPPG</sequence>
<dbReference type="GO" id="GO:0046872">
    <property type="term" value="F:metal ion binding"/>
    <property type="evidence" value="ECO:0007669"/>
    <property type="project" value="InterPro"/>
</dbReference>
<name>A0A7K3VYT8_9ACTN</name>
<dbReference type="InterPro" id="IPR017520">
    <property type="entry name" value="CHP03086"/>
</dbReference>
<protein>
    <submittedName>
        <fullName evidence="3">TIGR03086 family protein</fullName>
    </submittedName>
</protein>
<dbReference type="Gene3D" id="1.20.120.450">
    <property type="entry name" value="dinb family like domain"/>
    <property type="match status" value="1"/>
</dbReference>
<dbReference type="InterPro" id="IPR017517">
    <property type="entry name" value="Maleyloyr_isom"/>
</dbReference>
<proteinExistence type="predicted"/>
<comment type="caution">
    <text evidence="3">The sequence shown here is derived from an EMBL/GenBank/DDBJ whole genome shotgun (WGS) entry which is preliminary data.</text>
</comment>
<evidence type="ECO:0000313" key="3">
    <source>
        <dbReference type="EMBL" id="NEK57064.1"/>
    </source>
</evidence>
<accession>A0A7K3VYT8</accession>
<keyword evidence="4" id="KW-1185">Reference proteome</keyword>
<dbReference type="NCBIfam" id="TIGR03086">
    <property type="entry name" value="TIGR03086 family metal-binding protein"/>
    <property type="match status" value="1"/>
</dbReference>
<evidence type="ECO:0000256" key="1">
    <source>
        <dbReference type="SAM" id="MobiDB-lite"/>
    </source>
</evidence>
<feature type="domain" description="Mycothiol-dependent maleylpyruvate isomerase metal-binding" evidence="2">
    <location>
        <begin position="11"/>
        <end position="129"/>
    </location>
</feature>
<organism evidence="3 4">
    <name type="scientific">Geodermatophilus sabuli</name>
    <dbReference type="NCBI Taxonomy" id="1564158"/>
    <lineage>
        <taxon>Bacteria</taxon>
        <taxon>Bacillati</taxon>
        <taxon>Actinomycetota</taxon>
        <taxon>Actinomycetes</taxon>
        <taxon>Geodermatophilales</taxon>
        <taxon>Geodermatophilaceae</taxon>
        <taxon>Geodermatophilus</taxon>
    </lineage>
</organism>
<dbReference type="InterPro" id="IPR034660">
    <property type="entry name" value="DinB/YfiT-like"/>
</dbReference>
<gene>
    <name evidence="3" type="ORF">GCU56_04150</name>
</gene>
<dbReference type="RefSeq" id="WP_163480254.1">
    <property type="nucleotide sequence ID" value="NZ_JAAGWF010000005.1"/>
</dbReference>
<dbReference type="AlphaFoldDB" id="A0A7K3VYT8"/>
<dbReference type="EMBL" id="JAAGWF010000005">
    <property type="protein sequence ID" value="NEK57064.1"/>
    <property type="molecule type" value="Genomic_DNA"/>
</dbReference>
<evidence type="ECO:0000259" key="2">
    <source>
        <dbReference type="Pfam" id="PF11716"/>
    </source>
</evidence>
<dbReference type="SUPFAM" id="SSF109854">
    <property type="entry name" value="DinB/YfiT-like putative metalloenzymes"/>
    <property type="match status" value="1"/>
</dbReference>
<dbReference type="Pfam" id="PF11716">
    <property type="entry name" value="MDMPI_N"/>
    <property type="match status" value="1"/>
</dbReference>